<dbReference type="AlphaFoldDB" id="A0A3P9CUH7"/>
<reference evidence="7" key="3">
    <citation type="submission" date="2025-09" db="UniProtKB">
        <authorList>
            <consortium name="Ensembl"/>
        </authorList>
    </citation>
    <scope>IDENTIFICATION</scope>
</reference>
<dbReference type="Ensembl" id="ENSMZET00005026515.1">
    <property type="protein sequence ID" value="ENSMZEP00005025682.1"/>
    <property type="gene ID" value="ENSMZEG00005019162.1"/>
</dbReference>
<dbReference type="Proteomes" id="UP000265160">
    <property type="component" value="LG10"/>
</dbReference>
<reference evidence="7" key="2">
    <citation type="submission" date="2025-08" db="UniProtKB">
        <authorList>
            <consortium name="Ensembl"/>
        </authorList>
    </citation>
    <scope>IDENTIFICATION</scope>
</reference>
<feature type="transmembrane region" description="Helical" evidence="6">
    <location>
        <begin position="394"/>
        <end position="416"/>
    </location>
</feature>
<evidence type="ECO:0000256" key="6">
    <source>
        <dbReference type="RuleBase" id="RU004914"/>
    </source>
</evidence>
<feature type="transmembrane region" description="Helical" evidence="6">
    <location>
        <begin position="199"/>
        <end position="220"/>
    </location>
</feature>
<dbReference type="InterPro" id="IPR045069">
    <property type="entry name" value="MATE_euk"/>
</dbReference>
<keyword evidence="4 6" id="KW-1133">Transmembrane helix</keyword>
<proteinExistence type="inferred from homology"/>
<feature type="transmembrane region" description="Helical" evidence="6">
    <location>
        <begin position="130"/>
        <end position="153"/>
    </location>
</feature>
<dbReference type="GeneTree" id="ENSGT00940000163922"/>
<accession>A0A3P9CUH7</accession>
<feature type="transmembrane region" description="Helical" evidence="6">
    <location>
        <begin position="559"/>
        <end position="578"/>
    </location>
</feature>
<name>A0A3P9CUH7_9CICH</name>
<dbReference type="InterPro" id="IPR002528">
    <property type="entry name" value="MATE_fam"/>
</dbReference>
<feature type="transmembrane region" description="Helical" evidence="6">
    <location>
        <begin position="165"/>
        <end position="187"/>
    </location>
</feature>
<dbReference type="GO" id="GO:0042910">
    <property type="term" value="F:xenobiotic transmembrane transporter activity"/>
    <property type="evidence" value="ECO:0007669"/>
    <property type="project" value="InterPro"/>
</dbReference>
<feature type="transmembrane region" description="Helical" evidence="6">
    <location>
        <begin position="271"/>
        <end position="292"/>
    </location>
</feature>
<comment type="subcellular location">
    <subcellularLocation>
        <location evidence="1">Membrane</location>
        <topology evidence="1">Multi-pass membrane protein</topology>
    </subcellularLocation>
</comment>
<keyword evidence="5 6" id="KW-0472">Membrane</keyword>
<evidence type="ECO:0000256" key="4">
    <source>
        <dbReference type="ARBA" id="ARBA00022989"/>
    </source>
</evidence>
<dbReference type="GO" id="GO:0016020">
    <property type="term" value="C:membrane"/>
    <property type="evidence" value="ECO:0007669"/>
    <property type="project" value="UniProtKB-SubCell"/>
</dbReference>
<evidence type="ECO:0000256" key="2">
    <source>
        <dbReference type="ARBA" id="ARBA00010199"/>
    </source>
</evidence>
<dbReference type="NCBIfam" id="TIGR00797">
    <property type="entry name" value="matE"/>
    <property type="match status" value="1"/>
</dbReference>
<feature type="transmembrane region" description="Helical" evidence="6">
    <location>
        <begin position="59"/>
        <end position="84"/>
    </location>
</feature>
<dbReference type="GO" id="GO:0015297">
    <property type="term" value="F:antiporter activity"/>
    <property type="evidence" value="ECO:0007669"/>
    <property type="project" value="InterPro"/>
</dbReference>
<evidence type="ECO:0000256" key="5">
    <source>
        <dbReference type="ARBA" id="ARBA00023136"/>
    </source>
</evidence>
<protein>
    <recommendedName>
        <fullName evidence="6">Multidrug and toxin extrusion protein</fullName>
    </recommendedName>
</protein>
<dbReference type="PANTHER" id="PTHR11206">
    <property type="entry name" value="MULTIDRUG RESISTANCE PROTEIN"/>
    <property type="match status" value="1"/>
</dbReference>
<evidence type="ECO:0000313" key="7">
    <source>
        <dbReference type="Ensembl" id="ENSMZEP00005025682.1"/>
    </source>
</evidence>
<feature type="transmembrane region" description="Helical" evidence="6">
    <location>
        <begin position="226"/>
        <end position="250"/>
    </location>
</feature>
<keyword evidence="8" id="KW-1185">Reference proteome</keyword>
<evidence type="ECO:0000256" key="1">
    <source>
        <dbReference type="ARBA" id="ARBA00004141"/>
    </source>
</evidence>
<feature type="transmembrane region" description="Helical" evidence="6">
    <location>
        <begin position="452"/>
        <end position="473"/>
    </location>
</feature>
<feature type="transmembrane region" description="Helical" evidence="6">
    <location>
        <begin position="354"/>
        <end position="382"/>
    </location>
</feature>
<feature type="transmembrane region" description="Helical" evidence="6">
    <location>
        <begin position="90"/>
        <end position="109"/>
    </location>
</feature>
<organism evidence="7 8">
    <name type="scientific">Maylandia zebra</name>
    <name type="common">zebra mbuna</name>
    <dbReference type="NCBI Taxonomy" id="106582"/>
    <lineage>
        <taxon>Eukaryota</taxon>
        <taxon>Metazoa</taxon>
        <taxon>Chordata</taxon>
        <taxon>Craniata</taxon>
        <taxon>Vertebrata</taxon>
        <taxon>Euteleostomi</taxon>
        <taxon>Actinopterygii</taxon>
        <taxon>Neopterygii</taxon>
        <taxon>Teleostei</taxon>
        <taxon>Neoteleostei</taxon>
        <taxon>Acanthomorphata</taxon>
        <taxon>Ovalentaria</taxon>
        <taxon>Cichlomorphae</taxon>
        <taxon>Cichliformes</taxon>
        <taxon>Cichlidae</taxon>
        <taxon>African cichlids</taxon>
        <taxon>Pseudocrenilabrinae</taxon>
        <taxon>Haplochromini</taxon>
        <taxon>Maylandia</taxon>
        <taxon>Maylandia zebra complex</taxon>
    </lineage>
</organism>
<dbReference type="Pfam" id="PF01554">
    <property type="entry name" value="MatE"/>
    <property type="match status" value="2"/>
</dbReference>
<dbReference type="GO" id="GO:1990961">
    <property type="term" value="P:xenobiotic detoxification by transmembrane export across the plasma membrane"/>
    <property type="evidence" value="ECO:0007669"/>
    <property type="project" value="InterPro"/>
</dbReference>
<feature type="transmembrane region" description="Helical" evidence="6">
    <location>
        <begin position="428"/>
        <end position="446"/>
    </location>
</feature>
<evidence type="ECO:0000256" key="3">
    <source>
        <dbReference type="ARBA" id="ARBA00022692"/>
    </source>
</evidence>
<comment type="similarity">
    <text evidence="2 6">Belongs to the multi antimicrobial extrusion (MATE) (TC 2.A.66.1) family.</text>
</comment>
<feature type="transmembrane region" description="Helical" evidence="6">
    <location>
        <begin position="312"/>
        <end position="333"/>
    </location>
</feature>
<keyword evidence="3 6" id="KW-0812">Transmembrane</keyword>
<dbReference type="CDD" id="cd13132">
    <property type="entry name" value="MATE_eukaryotic"/>
    <property type="match status" value="1"/>
</dbReference>
<sequence length="613" mass="67278">IHKARSRTLHTEQILKHGASWVRSKLFECSCMKRLLPQAYREELYQVLRLTGPLLLSRILNFLLSFVITIFCGHISNAALAGYALASATVNSTTVATGHGLAFACDTLISQTFGSKNMKRVGVILQRSSLILLAFCLPCWAIIMNSYSLLILMHQEEEVARIAQIYMMAFIPAVPVRMVALHTGLLIMSFKKKIFQGIILPQMYTAGIANVLNLGFNYVLIFTLNLGIIGSAIANSLAQITLCLLLYGYIRIRKLHQKTWGGWSTECLQEWGSYMKLAVPSLLMVYFEWWLWEIGSFLAGLLGEVDLAAQHVLNEIGTIAYMIPLGIHAAACVRVGNALGAGDTTRALLTCKVTLFLSGTLAVCQGIGFASCKSVVAFIFTSDVEIVATVSENLTVHIFVQFFDSLLCVCSGILVGSGMQKIAAISNLLGYYLIGLPVGIALMFYANLRILGLWLGLLVCLSLETVLFLVLIFKINWKKVTQKVRRSYLSLKAQSDGGEAPKTDGYSPVNTLDQEMKAAQEPGIINTNATPSERDTEHNETTKPKVVLSTTQLIFRRGTALLVSLLILIIGVACHIAFPVPEESAQSKANFTLNWANDSTPTPLAPLNFTPHF</sequence>
<reference evidence="7 8" key="1">
    <citation type="journal article" date="2014" name="Nature">
        <title>The genomic substrate for adaptive radiation in African cichlid fish.</title>
        <authorList>
            <person name="Brawand D."/>
            <person name="Wagner C.E."/>
            <person name="Li Y.I."/>
            <person name="Malinsky M."/>
            <person name="Keller I."/>
            <person name="Fan S."/>
            <person name="Simakov O."/>
            <person name="Ng A.Y."/>
            <person name="Lim Z.W."/>
            <person name="Bezault E."/>
            <person name="Turner-Maier J."/>
            <person name="Johnson J."/>
            <person name="Alcazar R."/>
            <person name="Noh H.J."/>
            <person name="Russell P."/>
            <person name="Aken B."/>
            <person name="Alfoldi J."/>
            <person name="Amemiya C."/>
            <person name="Azzouzi N."/>
            <person name="Baroiller J.F."/>
            <person name="Barloy-Hubler F."/>
            <person name="Berlin A."/>
            <person name="Bloomquist R."/>
            <person name="Carleton K.L."/>
            <person name="Conte M.A."/>
            <person name="D'Cotta H."/>
            <person name="Eshel O."/>
            <person name="Gaffney L."/>
            <person name="Galibert F."/>
            <person name="Gante H.F."/>
            <person name="Gnerre S."/>
            <person name="Greuter L."/>
            <person name="Guyon R."/>
            <person name="Haddad N.S."/>
            <person name="Haerty W."/>
            <person name="Harris R.M."/>
            <person name="Hofmann H.A."/>
            <person name="Hourlier T."/>
            <person name="Hulata G."/>
            <person name="Jaffe D.B."/>
            <person name="Lara M."/>
            <person name="Lee A.P."/>
            <person name="MacCallum I."/>
            <person name="Mwaiko S."/>
            <person name="Nikaido M."/>
            <person name="Nishihara H."/>
            <person name="Ozouf-Costaz C."/>
            <person name="Penman D.J."/>
            <person name="Przybylski D."/>
            <person name="Rakotomanga M."/>
            <person name="Renn S.C.P."/>
            <person name="Ribeiro F.J."/>
            <person name="Ron M."/>
            <person name="Salzburger W."/>
            <person name="Sanchez-Pulido L."/>
            <person name="Santos M.E."/>
            <person name="Searle S."/>
            <person name="Sharpe T."/>
            <person name="Swofford R."/>
            <person name="Tan F.J."/>
            <person name="Williams L."/>
            <person name="Young S."/>
            <person name="Yin S."/>
            <person name="Okada N."/>
            <person name="Kocher T.D."/>
            <person name="Miska E.A."/>
            <person name="Lander E.S."/>
            <person name="Venkatesh B."/>
            <person name="Fernald R.D."/>
            <person name="Meyer A."/>
            <person name="Ponting C.P."/>
            <person name="Streelman J.T."/>
            <person name="Lindblad-Toh K."/>
            <person name="Seehausen O."/>
            <person name="Di Palma F."/>
        </authorList>
    </citation>
    <scope>NUCLEOTIDE SEQUENCE</scope>
</reference>
<evidence type="ECO:0000313" key="8">
    <source>
        <dbReference type="Proteomes" id="UP000265160"/>
    </source>
</evidence>